<name>A0A3P6U8V0_LITSI</name>
<dbReference type="EMBL" id="UYRX01000138">
    <property type="protein sequence ID" value="VDK75258.1"/>
    <property type="molecule type" value="Genomic_DNA"/>
</dbReference>
<proteinExistence type="predicted"/>
<keyword evidence="2" id="KW-1185">Reference proteome</keyword>
<protein>
    <submittedName>
        <fullName evidence="1">Uncharacterized protein</fullName>
    </submittedName>
</protein>
<reference evidence="1 2" key="1">
    <citation type="submission" date="2018-08" db="EMBL/GenBank/DDBJ databases">
        <authorList>
            <person name="Laetsch R D."/>
            <person name="Stevens L."/>
            <person name="Kumar S."/>
            <person name="Blaxter L. M."/>
        </authorList>
    </citation>
    <scope>NUCLEOTIDE SEQUENCE [LARGE SCALE GENOMIC DNA]</scope>
</reference>
<gene>
    <name evidence="1" type="ORF">NLS_LOCUS2825</name>
</gene>
<dbReference type="AlphaFoldDB" id="A0A3P6U8V0"/>
<accession>A0A3P6U8V0</accession>
<dbReference type="Proteomes" id="UP000277928">
    <property type="component" value="Unassembled WGS sequence"/>
</dbReference>
<dbReference type="STRING" id="42156.A0A3P6U8V0"/>
<sequence>MEPTTALLTHMLKLAIIIVTLTAPTTTTLPSQMADWNYYRSLNDVAYEPIASEVHPGKDDYGTDPTYRSLMRNMIMLDENDYEKKDIPG</sequence>
<evidence type="ECO:0000313" key="2">
    <source>
        <dbReference type="Proteomes" id="UP000277928"/>
    </source>
</evidence>
<organism evidence="1 2">
    <name type="scientific">Litomosoides sigmodontis</name>
    <name type="common">Filarial nematode worm</name>
    <dbReference type="NCBI Taxonomy" id="42156"/>
    <lineage>
        <taxon>Eukaryota</taxon>
        <taxon>Metazoa</taxon>
        <taxon>Ecdysozoa</taxon>
        <taxon>Nematoda</taxon>
        <taxon>Chromadorea</taxon>
        <taxon>Rhabditida</taxon>
        <taxon>Spirurina</taxon>
        <taxon>Spiruromorpha</taxon>
        <taxon>Filarioidea</taxon>
        <taxon>Onchocercidae</taxon>
        <taxon>Litomosoides</taxon>
    </lineage>
</organism>
<evidence type="ECO:0000313" key="1">
    <source>
        <dbReference type="EMBL" id="VDK75258.1"/>
    </source>
</evidence>